<keyword evidence="2" id="KW-0812">Transmembrane</keyword>
<name>A0A8H7XMB6_PSICU</name>
<keyword evidence="2" id="KW-0472">Membrane</keyword>
<accession>A0A8H7XMB6</accession>
<evidence type="ECO:0000256" key="1">
    <source>
        <dbReference type="SAM" id="MobiDB-lite"/>
    </source>
</evidence>
<comment type="caution">
    <text evidence="3">The sequence shown here is derived from an EMBL/GenBank/DDBJ whole genome shotgun (WGS) entry which is preliminary data.</text>
</comment>
<gene>
    <name evidence="3" type="ORF">JR316_012091</name>
</gene>
<feature type="region of interest" description="Disordered" evidence="1">
    <location>
        <begin position="129"/>
        <end position="150"/>
    </location>
</feature>
<protein>
    <submittedName>
        <fullName evidence="3">Uncharacterized protein</fullName>
    </submittedName>
</protein>
<evidence type="ECO:0000256" key="2">
    <source>
        <dbReference type="SAM" id="Phobius"/>
    </source>
</evidence>
<organism evidence="3">
    <name type="scientific">Psilocybe cubensis</name>
    <name type="common">Psychedelic mushroom</name>
    <name type="synonym">Stropharia cubensis</name>
    <dbReference type="NCBI Taxonomy" id="181762"/>
    <lineage>
        <taxon>Eukaryota</taxon>
        <taxon>Fungi</taxon>
        <taxon>Dikarya</taxon>
        <taxon>Basidiomycota</taxon>
        <taxon>Agaricomycotina</taxon>
        <taxon>Agaricomycetes</taxon>
        <taxon>Agaricomycetidae</taxon>
        <taxon>Agaricales</taxon>
        <taxon>Agaricineae</taxon>
        <taxon>Strophariaceae</taxon>
        <taxon>Psilocybe</taxon>
    </lineage>
</organism>
<evidence type="ECO:0000313" key="3">
    <source>
        <dbReference type="EMBL" id="KAG5163223.1"/>
    </source>
</evidence>
<proteinExistence type="predicted"/>
<dbReference type="EMBL" id="JAFIQS010000016">
    <property type="protein sequence ID" value="KAG5163223.1"/>
    <property type="molecule type" value="Genomic_DNA"/>
</dbReference>
<reference evidence="3" key="1">
    <citation type="submission" date="2021-02" db="EMBL/GenBank/DDBJ databases">
        <title>Psilocybe cubensis genome.</title>
        <authorList>
            <person name="Mckernan K.J."/>
            <person name="Crawford S."/>
            <person name="Trippe A."/>
            <person name="Kane L.T."/>
            <person name="Mclaughlin S."/>
        </authorList>
    </citation>
    <scope>NUCLEOTIDE SEQUENCE [LARGE SCALE GENOMIC DNA]</scope>
    <source>
        <strain evidence="3">MGC-MH-2018</strain>
    </source>
</reference>
<dbReference type="AlphaFoldDB" id="A0A8H7XMB6"/>
<sequence length="272" mass="31054">MSRSTPTYRRRTMHPHAHGSPPHNTFLMWSKLVDMAFVACFFLFARAFLFYDFAYLRMVPTTGSDLLSSPMNRDIATLYNATTPPSNGIYDDALPPSWGPAMATNFTTNDDELPMESVFEDGSHAFAQKPERHVPSVSAADSRDADVDDGYTPEKELQLTRVAPRMETSSTSPVLFSSSDTRDPDIAAVERVTARMWHDSDYYGRDDYVTTDVKSDSKVNSGQDISPKSRFFPFEREYDQRSLDDEPFLSMEEYDGEREIFALKIWIDRKAW</sequence>
<feature type="transmembrane region" description="Helical" evidence="2">
    <location>
        <begin position="32"/>
        <end position="51"/>
    </location>
</feature>
<keyword evidence="2" id="KW-1133">Transmembrane helix</keyword>